<dbReference type="PANTHER" id="PTHR47894:SF1">
    <property type="entry name" value="HTH-TYPE TRANSCRIPTIONAL REGULATOR VQSM"/>
    <property type="match status" value="1"/>
</dbReference>
<evidence type="ECO:0000259" key="4">
    <source>
        <dbReference type="PROSITE" id="PS01124"/>
    </source>
</evidence>
<dbReference type="SMART" id="SM00342">
    <property type="entry name" value="HTH_ARAC"/>
    <property type="match status" value="1"/>
</dbReference>
<accession>A0ABU5P726</accession>
<dbReference type="RefSeq" id="WP_322948637.1">
    <property type="nucleotide sequence ID" value="NZ_JAYEET010000015.1"/>
</dbReference>
<dbReference type="PRINTS" id="PR00032">
    <property type="entry name" value="HTHARAC"/>
</dbReference>
<evidence type="ECO:0000256" key="3">
    <source>
        <dbReference type="ARBA" id="ARBA00023163"/>
    </source>
</evidence>
<evidence type="ECO:0000256" key="2">
    <source>
        <dbReference type="ARBA" id="ARBA00023125"/>
    </source>
</evidence>
<proteinExistence type="predicted"/>
<dbReference type="Gene3D" id="1.10.10.60">
    <property type="entry name" value="Homeodomain-like"/>
    <property type="match status" value="1"/>
</dbReference>
<evidence type="ECO:0000313" key="6">
    <source>
        <dbReference type="Proteomes" id="UP001292571"/>
    </source>
</evidence>
<keyword evidence="1" id="KW-0805">Transcription regulation</keyword>
<keyword evidence="6" id="KW-1185">Reference proteome</keyword>
<dbReference type="InterPro" id="IPR009057">
    <property type="entry name" value="Homeodomain-like_sf"/>
</dbReference>
<dbReference type="Pfam" id="PF12833">
    <property type="entry name" value="HTH_18"/>
    <property type="match status" value="1"/>
</dbReference>
<dbReference type="Pfam" id="PF12625">
    <property type="entry name" value="Arabinose_bd"/>
    <property type="match status" value="1"/>
</dbReference>
<organism evidence="5 6">
    <name type="scientific">Pseudomonas spirodelae</name>
    <dbReference type="NCBI Taxonomy" id="3101751"/>
    <lineage>
        <taxon>Bacteria</taxon>
        <taxon>Pseudomonadati</taxon>
        <taxon>Pseudomonadota</taxon>
        <taxon>Gammaproteobacteria</taxon>
        <taxon>Pseudomonadales</taxon>
        <taxon>Pseudomonadaceae</taxon>
        <taxon>Pseudomonas</taxon>
    </lineage>
</organism>
<feature type="domain" description="HTH araC/xylS-type" evidence="4">
    <location>
        <begin position="233"/>
        <end position="338"/>
    </location>
</feature>
<keyword evidence="3" id="KW-0804">Transcription</keyword>
<name>A0ABU5P726_9PSED</name>
<dbReference type="SUPFAM" id="SSF46689">
    <property type="entry name" value="Homeodomain-like"/>
    <property type="match status" value="1"/>
</dbReference>
<dbReference type="Proteomes" id="UP001292571">
    <property type="component" value="Unassembled WGS sequence"/>
</dbReference>
<protein>
    <submittedName>
        <fullName evidence="5">AraC family transcriptional regulator</fullName>
    </submittedName>
</protein>
<dbReference type="InterPro" id="IPR018060">
    <property type="entry name" value="HTH_AraC"/>
</dbReference>
<dbReference type="PROSITE" id="PS01124">
    <property type="entry name" value="HTH_ARAC_FAMILY_2"/>
    <property type="match status" value="1"/>
</dbReference>
<dbReference type="PANTHER" id="PTHR47894">
    <property type="entry name" value="HTH-TYPE TRANSCRIPTIONAL REGULATOR GADX"/>
    <property type="match status" value="1"/>
</dbReference>
<sequence length="343" mass="38076">MSAVSYTLPKRSITSAQLLTQLGLDHGLSVERCLLNTGLSPLQLAELHSEIEGAQELQLIRNLIDALPGQDDLGLQAGLRYQLTTYGIWGYALLSSQTFRQAAELGLRYLDLTFAFNRITLREDTSQAHLELDGSHLPDSVRDFLLLRDAVAVMVIQRELTGAKVPLSSVQLSQSAPADPARFSEQFGLLPEFACAHNRISFPRHLLDLPLPRANPHSAQLCELQCQALLAKRRVRSGLAGQIRDRLLSTPGRLADMEVIASELNISSRTLRRRLEDQGSSFRQLQEEVRQALAEELLAIASLSQEDIAERLGYSEVSNFLHAFKRWKGLTPGQYRQTLGSSA</sequence>
<dbReference type="EMBL" id="JAYEET010000015">
    <property type="protein sequence ID" value="MEA1605431.1"/>
    <property type="molecule type" value="Genomic_DNA"/>
</dbReference>
<gene>
    <name evidence="5" type="ORF">SOP97_06295</name>
</gene>
<keyword evidence="2" id="KW-0238">DNA-binding</keyword>
<evidence type="ECO:0000256" key="1">
    <source>
        <dbReference type="ARBA" id="ARBA00023015"/>
    </source>
</evidence>
<comment type="caution">
    <text evidence="5">The sequence shown here is derived from an EMBL/GenBank/DDBJ whole genome shotgun (WGS) entry which is preliminary data.</text>
</comment>
<dbReference type="InterPro" id="IPR020449">
    <property type="entry name" value="Tscrpt_reg_AraC-type_HTH"/>
</dbReference>
<reference evidence="5 6" key="1">
    <citation type="submission" date="2023-12" db="EMBL/GenBank/DDBJ databases">
        <title>Pseudomonas sp. T5W1.</title>
        <authorList>
            <person name="Maltman C."/>
        </authorList>
    </citation>
    <scope>NUCLEOTIDE SEQUENCE [LARGE SCALE GENOMIC DNA]</scope>
    <source>
        <strain evidence="5 6">T5W1</strain>
    </source>
</reference>
<evidence type="ECO:0000313" key="5">
    <source>
        <dbReference type="EMBL" id="MEA1605431.1"/>
    </source>
</evidence>
<dbReference type="InterPro" id="IPR032687">
    <property type="entry name" value="AraC-type_N"/>
</dbReference>